<gene>
    <name evidence="2" type="ORF">C1E24_20270</name>
</gene>
<name>A0A5R9PYX5_9GAMM</name>
<sequence>MVIEQSRGQPFSMIIISVKSVILIMVLLTSYLNKLLIKSFKLKQPENIVQKSQHKLALVFISALYFSASLLHV</sequence>
<dbReference type="AlphaFoldDB" id="A0A5R9PYX5"/>
<feature type="transmembrane region" description="Helical" evidence="1">
    <location>
        <begin position="12"/>
        <end position="33"/>
    </location>
</feature>
<organism evidence="2 3">
    <name type="scientific">Pseudoalteromonas phenolica</name>
    <dbReference type="NCBI Taxonomy" id="161398"/>
    <lineage>
        <taxon>Bacteria</taxon>
        <taxon>Pseudomonadati</taxon>
        <taxon>Pseudomonadota</taxon>
        <taxon>Gammaproteobacteria</taxon>
        <taxon>Alteromonadales</taxon>
        <taxon>Pseudoalteromonadaceae</taxon>
        <taxon>Pseudoalteromonas</taxon>
    </lineage>
</organism>
<comment type="caution">
    <text evidence="2">The sequence shown here is derived from an EMBL/GenBank/DDBJ whole genome shotgun (WGS) entry which is preliminary data.</text>
</comment>
<proteinExistence type="predicted"/>
<dbReference type="Proteomes" id="UP000309186">
    <property type="component" value="Unassembled WGS sequence"/>
</dbReference>
<protein>
    <submittedName>
        <fullName evidence="2">Uncharacterized protein</fullName>
    </submittedName>
</protein>
<keyword evidence="1" id="KW-0812">Transmembrane</keyword>
<accession>A0A5R9PYX5</accession>
<reference evidence="2 3" key="1">
    <citation type="submission" date="2018-01" db="EMBL/GenBank/DDBJ databases">
        <title>Co-occurrence of chitin degradation, pigmentation and bioactivity in marine Pseudoalteromonas.</title>
        <authorList>
            <person name="Paulsen S."/>
            <person name="Gram L."/>
            <person name="Machado H."/>
        </authorList>
    </citation>
    <scope>NUCLEOTIDE SEQUENCE [LARGE SCALE GENOMIC DNA]</scope>
    <source>
        <strain evidence="2 3">S3663</strain>
    </source>
</reference>
<evidence type="ECO:0000256" key="1">
    <source>
        <dbReference type="SAM" id="Phobius"/>
    </source>
</evidence>
<evidence type="ECO:0000313" key="2">
    <source>
        <dbReference type="EMBL" id="TLX45189.1"/>
    </source>
</evidence>
<evidence type="ECO:0000313" key="3">
    <source>
        <dbReference type="Proteomes" id="UP000309186"/>
    </source>
</evidence>
<keyword evidence="1" id="KW-0472">Membrane</keyword>
<keyword evidence="1" id="KW-1133">Transmembrane helix</keyword>
<dbReference type="EMBL" id="PPSW01000050">
    <property type="protein sequence ID" value="TLX45189.1"/>
    <property type="molecule type" value="Genomic_DNA"/>
</dbReference>